<dbReference type="Pfam" id="PF00213">
    <property type="entry name" value="OSCP"/>
    <property type="match status" value="1"/>
</dbReference>
<keyword evidence="7" id="KW-1003">Cell membrane</keyword>
<dbReference type="Proteomes" id="UP001256711">
    <property type="component" value="Unassembled WGS sequence"/>
</dbReference>
<dbReference type="RefSeq" id="WP_161998549.1">
    <property type="nucleotide sequence ID" value="NZ_JAQESC010000002.1"/>
</dbReference>
<dbReference type="NCBIfam" id="TIGR01145">
    <property type="entry name" value="ATP_synt_delta"/>
    <property type="match status" value="1"/>
</dbReference>
<dbReference type="HAMAP" id="MF_01416">
    <property type="entry name" value="ATP_synth_delta_bact"/>
    <property type="match status" value="1"/>
</dbReference>
<comment type="subcellular location">
    <subcellularLocation>
        <location evidence="7">Cell membrane</location>
        <topology evidence="7">Peripheral membrane protein</topology>
    </subcellularLocation>
    <subcellularLocation>
        <location evidence="1">Membrane</location>
    </subcellularLocation>
</comment>
<dbReference type="GO" id="GO:0005886">
    <property type="term" value="C:plasma membrane"/>
    <property type="evidence" value="ECO:0007669"/>
    <property type="project" value="UniProtKB-SubCell"/>
</dbReference>
<evidence type="ECO:0000256" key="6">
    <source>
        <dbReference type="ARBA" id="ARBA00023310"/>
    </source>
</evidence>
<keyword evidence="2 7" id="KW-0813">Transport</keyword>
<dbReference type="GO" id="GO:0045259">
    <property type="term" value="C:proton-transporting ATP synthase complex"/>
    <property type="evidence" value="ECO:0007669"/>
    <property type="project" value="UniProtKB-KW"/>
</dbReference>
<keyword evidence="7" id="KW-0139">CF(1)</keyword>
<dbReference type="SUPFAM" id="SSF47928">
    <property type="entry name" value="N-terminal domain of the delta subunit of the F1F0-ATP synthase"/>
    <property type="match status" value="1"/>
</dbReference>
<evidence type="ECO:0000313" key="9">
    <source>
        <dbReference type="Proteomes" id="UP001256711"/>
    </source>
</evidence>
<evidence type="ECO:0000256" key="7">
    <source>
        <dbReference type="HAMAP-Rule" id="MF_01416"/>
    </source>
</evidence>
<dbReference type="PANTHER" id="PTHR11910">
    <property type="entry name" value="ATP SYNTHASE DELTA CHAIN"/>
    <property type="match status" value="1"/>
</dbReference>
<dbReference type="InterPro" id="IPR026015">
    <property type="entry name" value="ATP_synth_OSCP/delta_N_sf"/>
</dbReference>
<evidence type="ECO:0000256" key="3">
    <source>
        <dbReference type="ARBA" id="ARBA00022781"/>
    </source>
</evidence>
<evidence type="ECO:0000256" key="5">
    <source>
        <dbReference type="ARBA" id="ARBA00023136"/>
    </source>
</evidence>
<dbReference type="EMBL" id="JARQBJ010000002">
    <property type="protein sequence ID" value="MDT2809909.1"/>
    <property type="molecule type" value="Genomic_DNA"/>
</dbReference>
<dbReference type="GO" id="GO:0046933">
    <property type="term" value="F:proton-transporting ATP synthase activity, rotational mechanism"/>
    <property type="evidence" value="ECO:0007669"/>
    <property type="project" value="UniProtKB-UniRule"/>
</dbReference>
<evidence type="ECO:0000256" key="4">
    <source>
        <dbReference type="ARBA" id="ARBA00023065"/>
    </source>
</evidence>
<comment type="function">
    <text evidence="7">This protein is part of the stalk that links CF(0) to CF(1). It either transmits conformational changes from CF(0) to CF(1) or is implicated in proton conduction.</text>
</comment>
<comment type="function">
    <text evidence="7">F(1)F(0) ATP synthase produces ATP from ADP in the presence of a proton or sodium gradient. F-type ATPases consist of two structural domains, F(1) containing the extramembraneous catalytic core and F(0) containing the membrane proton channel, linked together by a central stalk and a peripheral stalk. During catalysis, ATP synthesis in the catalytic domain of F(1) is coupled via a rotary mechanism of the central stalk subunits to proton translocation.</text>
</comment>
<organism evidence="8 9">
    <name type="scientific">Enterococcus asini</name>
    <dbReference type="NCBI Taxonomy" id="57732"/>
    <lineage>
        <taxon>Bacteria</taxon>
        <taxon>Bacillati</taxon>
        <taxon>Bacillota</taxon>
        <taxon>Bacilli</taxon>
        <taxon>Lactobacillales</taxon>
        <taxon>Enterococcaceae</taxon>
        <taxon>Enterococcus</taxon>
    </lineage>
</organism>
<keyword evidence="3 7" id="KW-0375">Hydrogen ion transport</keyword>
<keyword evidence="5 7" id="KW-0472">Membrane</keyword>
<evidence type="ECO:0000256" key="1">
    <source>
        <dbReference type="ARBA" id="ARBA00004370"/>
    </source>
</evidence>
<evidence type="ECO:0000256" key="2">
    <source>
        <dbReference type="ARBA" id="ARBA00022448"/>
    </source>
</evidence>
<reference evidence="8" key="1">
    <citation type="submission" date="2023-03" db="EMBL/GenBank/DDBJ databases">
        <authorList>
            <person name="Shen W."/>
            <person name="Cai J."/>
        </authorList>
    </citation>
    <scope>NUCLEOTIDE SEQUENCE</scope>
    <source>
        <strain evidence="8">B226-2</strain>
    </source>
</reference>
<accession>A0AAW8TW37</accession>
<protein>
    <recommendedName>
        <fullName evidence="7">ATP synthase subunit delta</fullName>
    </recommendedName>
    <alternativeName>
        <fullName evidence="7">ATP synthase F(1) sector subunit delta</fullName>
    </alternativeName>
    <alternativeName>
        <fullName evidence="7">F-type ATPase subunit delta</fullName>
        <shortName evidence="7">F-ATPase subunit delta</shortName>
    </alternativeName>
</protein>
<name>A0AAW8TW37_9ENTE</name>
<comment type="similarity">
    <text evidence="7">Belongs to the ATPase delta chain family.</text>
</comment>
<dbReference type="AlphaFoldDB" id="A0AAW8TW37"/>
<keyword evidence="4 7" id="KW-0406">Ion transport</keyword>
<proteinExistence type="inferred from homology"/>
<gene>
    <name evidence="7 8" type="primary">atpH</name>
    <name evidence="8" type="ORF">P7H43_05385</name>
</gene>
<evidence type="ECO:0000313" key="8">
    <source>
        <dbReference type="EMBL" id="MDT2809909.1"/>
    </source>
</evidence>
<keyword evidence="6 7" id="KW-0066">ATP synthesis</keyword>
<comment type="caution">
    <text evidence="8">The sequence shown here is derived from an EMBL/GenBank/DDBJ whole genome shotgun (WGS) entry which is preliminary data.</text>
</comment>
<dbReference type="PRINTS" id="PR00125">
    <property type="entry name" value="ATPASEDELTA"/>
</dbReference>
<dbReference type="InterPro" id="IPR000711">
    <property type="entry name" value="ATPase_OSCP/dsu"/>
</dbReference>
<sequence>MKLDKYTVGKRYGKALFELAAEAGQTEPVYEDLLQLRQIYQEIPDLGNLLSDVRLDQSAKTTLMGQLTAGFEGIVKNFLLVLQRYNRMADLPFVIDEYEKRYDQEKGMILGQVTTAVALAPEQKQRLEASVAKRLGFEKAQLTEKVDPSIVAGVIVEADNWVIDGSVANQLAKLREQLK</sequence>
<dbReference type="Gene3D" id="1.10.520.20">
    <property type="entry name" value="N-terminal domain of the delta subunit of the F1F0-ATP synthase"/>
    <property type="match status" value="1"/>
</dbReference>